<comment type="caution">
    <text evidence="1">The sequence shown here is derived from an EMBL/GenBank/DDBJ whole genome shotgun (WGS) entry which is preliminary data.</text>
</comment>
<reference evidence="1 2" key="1">
    <citation type="submission" date="2019-11" db="EMBL/GenBank/DDBJ databases">
        <title>Isolation of a new High Light Tolerant Cyanobacteria.</title>
        <authorList>
            <person name="Dobson Z."/>
            <person name="Vaughn N."/>
            <person name="Vaughn M."/>
            <person name="Fromme P."/>
            <person name="Mazor Y."/>
        </authorList>
    </citation>
    <scope>NUCLEOTIDE SEQUENCE [LARGE SCALE GENOMIC DNA]</scope>
    <source>
        <strain evidence="1 2">0216</strain>
    </source>
</reference>
<evidence type="ECO:0000313" key="2">
    <source>
        <dbReference type="Proteomes" id="UP000437131"/>
    </source>
</evidence>
<protein>
    <submittedName>
        <fullName evidence="1">Uncharacterized protein</fullName>
    </submittedName>
</protein>
<dbReference type="Proteomes" id="UP000437131">
    <property type="component" value="Unassembled WGS sequence"/>
</dbReference>
<dbReference type="EMBL" id="WMIA01000021">
    <property type="protein sequence ID" value="MTF40027.1"/>
    <property type="molecule type" value="Genomic_DNA"/>
</dbReference>
<evidence type="ECO:0000313" key="1">
    <source>
        <dbReference type="EMBL" id="MTF40027.1"/>
    </source>
</evidence>
<gene>
    <name evidence="1" type="ORF">GGC33_13970</name>
</gene>
<organism evidence="1 2">
    <name type="scientific">Cyanobacterium aponinum 0216</name>
    <dbReference type="NCBI Taxonomy" id="2676140"/>
    <lineage>
        <taxon>Bacteria</taxon>
        <taxon>Bacillati</taxon>
        <taxon>Cyanobacteriota</taxon>
        <taxon>Cyanophyceae</taxon>
        <taxon>Oscillatoriophycideae</taxon>
        <taxon>Chroococcales</taxon>
        <taxon>Geminocystaceae</taxon>
        <taxon>Cyanobacterium</taxon>
    </lineage>
</organism>
<proteinExistence type="predicted"/>
<name>A0A844GU63_9CHRO</name>
<dbReference type="RefSeq" id="WP_015221207.1">
    <property type="nucleotide sequence ID" value="NZ_WMIA01000021.1"/>
</dbReference>
<sequence>MTYPTWYQEAIARGIDFIVIVYEKAEGFVFCPSNLETTFRVGGDYDGSFYTNGEGALRHYYNCLNPAFEEKIAWFIPFVNKIVNKEDFSLDDLELNHHPIRIIKGRWPW</sequence>
<accession>A0A844GU63</accession>
<dbReference type="AlphaFoldDB" id="A0A844GU63"/>